<dbReference type="RefSeq" id="WP_093857624.1">
    <property type="nucleotide sequence ID" value="NZ_BJVZ01000007.1"/>
</dbReference>
<evidence type="ECO:0008006" key="3">
    <source>
        <dbReference type="Google" id="ProtNLM"/>
    </source>
</evidence>
<sequence length="338" mass="38449">METDKRNVKLTSAEISSLWSTYMNDSGVVCHLQYQLNKVEDEDIKPVLQNALSMSQSRMQMIEEIFYKDNYPIPHGFKVDEDVDITAPRLFSDIYFLNTANQLGKIGLNNFSVALAASVRDDVYHFFSQSLRDADLITKESNEVLLSKGIFVRSPYLPHPETYDFVKDGHFLAGYFGDKRPLIGSEISNFYGNFQRNALGAATLMGYSQVAKDEEVAQFFVKGKDIAKKHCEIFGSYLRKNDLPSPMAWGSEVTDVTTYVFSDRKMMFYTLSLIALSIAYYGSSLSMSPRRDIGVTYSRLIAELMKYSDEGTRVMIKNGWMEEPPRALDRGELARKKT</sequence>
<proteinExistence type="predicted"/>
<dbReference type="Gene3D" id="1.20.1260.10">
    <property type="match status" value="2"/>
</dbReference>
<keyword evidence="2" id="KW-1185">Reference proteome</keyword>
<evidence type="ECO:0000313" key="2">
    <source>
        <dbReference type="Proteomes" id="UP000199334"/>
    </source>
</evidence>
<organism evidence="1 2">
    <name type="scientific">Tenuibacillus multivorans</name>
    <dbReference type="NCBI Taxonomy" id="237069"/>
    <lineage>
        <taxon>Bacteria</taxon>
        <taxon>Bacillati</taxon>
        <taxon>Bacillota</taxon>
        <taxon>Bacilli</taxon>
        <taxon>Bacillales</taxon>
        <taxon>Bacillaceae</taxon>
        <taxon>Tenuibacillus</taxon>
    </lineage>
</organism>
<dbReference type="AlphaFoldDB" id="A0A1H0ET83"/>
<dbReference type="InterPro" id="IPR021617">
    <property type="entry name" value="DUF3231"/>
</dbReference>
<protein>
    <recommendedName>
        <fullName evidence="3">DUF3231 family protein</fullName>
    </recommendedName>
</protein>
<dbReference type="EMBL" id="FNIG01000010">
    <property type="protein sequence ID" value="SDN85667.1"/>
    <property type="molecule type" value="Genomic_DNA"/>
</dbReference>
<dbReference type="InterPro" id="IPR012347">
    <property type="entry name" value="Ferritin-like"/>
</dbReference>
<name>A0A1H0ET83_9BACI</name>
<accession>A0A1H0ET83</accession>
<gene>
    <name evidence="1" type="ORF">SAMN05216498_0058</name>
</gene>
<dbReference type="Proteomes" id="UP000199334">
    <property type="component" value="Unassembled WGS sequence"/>
</dbReference>
<evidence type="ECO:0000313" key="1">
    <source>
        <dbReference type="EMBL" id="SDN85667.1"/>
    </source>
</evidence>
<dbReference type="OrthoDB" id="1675670at2"/>
<dbReference type="Pfam" id="PF11553">
    <property type="entry name" value="DUF3231"/>
    <property type="match status" value="2"/>
</dbReference>
<reference evidence="1 2" key="1">
    <citation type="submission" date="2016-10" db="EMBL/GenBank/DDBJ databases">
        <authorList>
            <person name="de Groot N.N."/>
        </authorList>
    </citation>
    <scope>NUCLEOTIDE SEQUENCE [LARGE SCALE GENOMIC DNA]</scope>
    <source>
        <strain evidence="1 2">CGMCC 1.3442</strain>
    </source>
</reference>